<dbReference type="PANTHER" id="PTHR37984">
    <property type="entry name" value="PROTEIN CBG26694"/>
    <property type="match status" value="1"/>
</dbReference>
<reference evidence="1" key="1">
    <citation type="submission" date="2018-05" db="EMBL/GenBank/DDBJ databases">
        <title>Draft genome of Mucuna pruriens seed.</title>
        <authorList>
            <person name="Nnadi N.E."/>
            <person name="Vos R."/>
            <person name="Hasami M.H."/>
            <person name="Devisetty U.K."/>
            <person name="Aguiy J.C."/>
        </authorList>
    </citation>
    <scope>NUCLEOTIDE SEQUENCE [LARGE SCALE GENOMIC DNA]</scope>
    <source>
        <strain evidence="1">JCA_2017</strain>
    </source>
</reference>
<organism evidence="1 2">
    <name type="scientific">Mucuna pruriens</name>
    <name type="common">Velvet bean</name>
    <name type="synonym">Dolichos pruriens</name>
    <dbReference type="NCBI Taxonomy" id="157652"/>
    <lineage>
        <taxon>Eukaryota</taxon>
        <taxon>Viridiplantae</taxon>
        <taxon>Streptophyta</taxon>
        <taxon>Embryophyta</taxon>
        <taxon>Tracheophyta</taxon>
        <taxon>Spermatophyta</taxon>
        <taxon>Magnoliopsida</taxon>
        <taxon>eudicotyledons</taxon>
        <taxon>Gunneridae</taxon>
        <taxon>Pentapetalae</taxon>
        <taxon>rosids</taxon>
        <taxon>fabids</taxon>
        <taxon>Fabales</taxon>
        <taxon>Fabaceae</taxon>
        <taxon>Papilionoideae</taxon>
        <taxon>50 kb inversion clade</taxon>
        <taxon>NPAAA clade</taxon>
        <taxon>indigoferoid/millettioid clade</taxon>
        <taxon>Phaseoleae</taxon>
        <taxon>Mucuna</taxon>
    </lineage>
</organism>
<keyword evidence="2" id="KW-1185">Reference proteome</keyword>
<dbReference type="InterPro" id="IPR043502">
    <property type="entry name" value="DNA/RNA_pol_sf"/>
</dbReference>
<feature type="non-terminal residue" evidence="1">
    <location>
        <position position="1"/>
    </location>
</feature>
<accession>A0A371ESM6</accession>
<dbReference type="PANTHER" id="PTHR37984:SF7">
    <property type="entry name" value="INTEGRASE CATALYTIC DOMAIN-CONTAINING PROTEIN"/>
    <property type="match status" value="1"/>
</dbReference>
<dbReference type="SUPFAM" id="SSF56672">
    <property type="entry name" value="DNA/RNA polymerases"/>
    <property type="match status" value="1"/>
</dbReference>
<dbReference type="OrthoDB" id="1431288at2759"/>
<dbReference type="InterPro" id="IPR043128">
    <property type="entry name" value="Rev_trsase/Diguanyl_cyclase"/>
</dbReference>
<gene>
    <name evidence="1" type="primary">Tf2-9</name>
    <name evidence="1" type="ORF">CR513_51981</name>
</gene>
<name>A0A371ESM6_MUCPR</name>
<dbReference type="InterPro" id="IPR050951">
    <property type="entry name" value="Retrovirus_Pol_polyprotein"/>
</dbReference>
<protein>
    <submittedName>
        <fullName evidence="1">Tf2-9</fullName>
    </submittedName>
</protein>
<dbReference type="AlphaFoldDB" id="A0A371ESM6"/>
<dbReference type="Gene3D" id="3.30.70.270">
    <property type="match status" value="1"/>
</dbReference>
<evidence type="ECO:0000313" key="1">
    <source>
        <dbReference type="EMBL" id="RDX68966.1"/>
    </source>
</evidence>
<proteinExistence type="predicted"/>
<evidence type="ECO:0000313" key="2">
    <source>
        <dbReference type="Proteomes" id="UP000257109"/>
    </source>
</evidence>
<sequence length="175" mass="19628">MRLNPNKCVFKVRGGKFLGFMLTHRGIEANPDKYDAIIQMKVPQNVKEIQRLIGQLALLSRFLPKATKKARPFFQLLKKPTFFNWNDDLAIYPDEVDRWSRSIYFKKKGAKAASEVDTARVVDWTVMGASSTTVGALVTLGLDPEGVDSWRGVASFTFSISTTLECNSTSRSFVA</sequence>
<dbReference type="EMBL" id="QJKJ01012317">
    <property type="protein sequence ID" value="RDX68966.1"/>
    <property type="molecule type" value="Genomic_DNA"/>
</dbReference>
<dbReference type="Proteomes" id="UP000257109">
    <property type="component" value="Unassembled WGS sequence"/>
</dbReference>
<comment type="caution">
    <text evidence="1">The sequence shown here is derived from an EMBL/GenBank/DDBJ whole genome shotgun (WGS) entry which is preliminary data.</text>
</comment>